<dbReference type="Pfam" id="PF07717">
    <property type="entry name" value="OB_NTP_bind"/>
    <property type="match status" value="1"/>
</dbReference>
<gene>
    <name evidence="2" type="ORF">PFLG_02549</name>
</gene>
<organism evidence="2 3">
    <name type="scientific">Plasmodium falciparum RAJ116</name>
    <dbReference type="NCBI Taxonomy" id="580058"/>
    <lineage>
        <taxon>Eukaryota</taxon>
        <taxon>Sar</taxon>
        <taxon>Alveolata</taxon>
        <taxon>Apicomplexa</taxon>
        <taxon>Aconoidasida</taxon>
        <taxon>Haemosporida</taxon>
        <taxon>Plasmodiidae</taxon>
        <taxon>Plasmodium</taxon>
        <taxon>Plasmodium (Laverania)</taxon>
    </lineage>
</organism>
<proteinExistence type="predicted"/>
<dbReference type="EMBL" id="GG664533">
    <property type="protein sequence ID" value="KNC37464.1"/>
    <property type="molecule type" value="Genomic_DNA"/>
</dbReference>
<name>A0A0L0D1C5_PLAFA</name>
<accession>A0A0L0D1C5</accession>
<reference evidence="3" key="1">
    <citation type="submission" date="2015-07" db="EMBL/GenBank/DDBJ databases">
        <title>Annotation of Plasmodium falciparum RAJ116.</title>
        <authorList>
            <consortium name="The Broad Institute Genome Sequencing Platform"/>
            <person name="Volkman S.K."/>
            <person name="Neafsey D.E."/>
            <person name="Dash A.P."/>
            <person name="Chitnis C.E."/>
            <person name="Hartl D.L."/>
            <person name="Young S.K."/>
            <person name="Zeng Q."/>
            <person name="Koehrsen M."/>
            <person name="Alvarado L."/>
            <person name="Berlin A."/>
            <person name="Borenstein D."/>
            <person name="Chapman S.B."/>
            <person name="Chen Z."/>
            <person name="Engels R."/>
            <person name="Freedman E."/>
            <person name="Gellesch M."/>
            <person name="Goldberg J."/>
            <person name="Griggs A."/>
            <person name="Gujja S."/>
            <person name="Heilman E.R."/>
            <person name="Heiman D.I."/>
            <person name="Howarth C."/>
            <person name="Jen D."/>
            <person name="Larson L."/>
            <person name="Mehta T."/>
            <person name="Neiman D."/>
            <person name="Park D."/>
            <person name="Pearson M."/>
            <person name="Roberts A."/>
            <person name="Saif S."/>
            <person name="Shea T."/>
            <person name="Shenoy N."/>
            <person name="Sisk P."/>
            <person name="Stolte C."/>
            <person name="Sykes S."/>
            <person name="Walk T."/>
            <person name="White J."/>
            <person name="Yandava C."/>
            <person name="Haas B."/>
            <person name="Henn M.R."/>
            <person name="Nusbaum C."/>
            <person name="Birren B."/>
        </authorList>
    </citation>
    <scope>NUCLEOTIDE SEQUENCE [LARGE SCALE GENOMIC DNA]</scope>
    <source>
        <strain evidence="3">RAJ116</strain>
    </source>
</reference>
<evidence type="ECO:0000313" key="2">
    <source>
        <dbReference type="EMBL" id="KNC37464.1"/>
    </source>
</evidence>
<dbReference type="Proteomes" id="UP000054566">
    <property type="component" value="Unassembled WGS sequence"/>
</dbReference>
<evidence type="ECO:0000313" key="3">
    <source>
        <dbReference type="Proteomes" id="UP000054566"/>
    </source>
</evidence>
<protein>
    <recommendedName>
        <fullName evidence="1">DEAD-box helicase OB fold domain-containing protein</fullName>
    </recommendedName>
</protein>
<feature type="domain" description="DEAD-box helicase OB fold" evidence="1">
    <location>
        <begin position="7"/>
        <end position="71"/>
    </location>
</feature>
<sequence>MLLLPVNKTELKIIKLNQVVSIYPNSVLFKKNIMEENENVCIIFYEVIKLNKSYIRHNIPVNKNLLFQIADFYFLNKTE</sequence>
<dbReference type="InterPro" id="IPR011709">
    <property type="entry name" value="DEAD-box_helicase_OB_fold"/>
</dbReference>
<dbReference type="AlphaFoldDB" id="A0A0L0D1C5"/>
<reference evidence="3" key="2">
    <citation type="submission" date="2015-07" db="EMBL/GenBank/DDBJ databases">
        <title>The genome sequence of Plasmodium falciparum RAJ116.</title>
        <authorList>
            <consortium name="The Broad Institute Genome Sequencing Platform"/>
            <person name="Volkman S.K."/>
            <person name="Neafsey D.E."/>
            <person name="Dash A.P."/>
            <person name="Chitnis C.E."/>
            <person name="Hartl D.L."/>
            <person name="Young S.K."/>
            <person name="Kodira C.D."/>
            <person name="Zeng Q."/>
            <person name="Koehrsen M."/>
            <person name="Godfrey P."/>
            <person name="Alvarado L."/>
            <person name="Berlin A."/>
            <person name="Borenstein D."/>
            <person name="Chen Z."/>
            <person name="Engels R."/>
            <person name="Freedman E."/>
            <person name="Gellesch M."/>
            <person name="Goldberg J."/>
            <person name="Griggs A."/>
            <person name="Gujja S."/>
            <person name="Heiman D."/>
            <person name="Hepburn T."/>
            <person name="Howarth C."/>
            <person name="Jen D."/>
            <person name="Larson L."/>
            <person name="Lewis B."/>
            <person name="Mehta T."/>
            <person name="Park D."/>
            <person name="Pearson M."/>
            <person name="Roberts A."/>
            <person name="Saif S."/>
            <person name="Shea T."/>
            <person name="Shenoy N."/>
            <person name="Sisk P."/>
            <person name="Stolte C."/>
            <person name="Sykes S."/>
            <person name="Walk T."/>
            <person name="White J."/>
            <person name="Yandava C."/>
            <person name="Wirth D.F."/>
            <person name="Nusbaum C."/>
            <person name="Birren B."/>
        </authorList>
    </citation>
    <scope>NUCLEOTIDE SEQUENCE [LARGE SCALE GENOMIC DNA]</scope>
    <source>
        <strain evidence="3">RAJ116</strain>
    </source>
</reference>
<evidence type="ECO:0000259" key="1">
    <source>
        <dbReference type="Pfam" id="PF07717"/>
    </source>
</evidence>